<dbReference type="AlphaFoldDB" id="A0A840ARV2"/>
<proteinExistence type="predicted"/>
<dbReference type="SUPFAM" id="SSF46955">
    <property type="entry name" value="Putative DNA-binding domain"/>
    <property type="match status" value="1"/>
</dbReference>
<dbReference type="InterPro" id="IPR041657">
    <property type="entry name" value="HTH_17"/>
</dbReference>
<evidence type="ECO:0000259" key="1">
    <source>
        <dbReference type="Pfam" id="PF12728"/>
    </source>
</evidence>
<dbReference type="Proteomes" id="UP000553963">
    <property type="component" value="Unassembled WGS sequence"/>
</dbReference>
<organism evidence="2 3">
    <name type="scientific">Kaistia hirudinis</name>
    <dbReference type="NCBI Taxonomy" id="1293440"/>
    <lineage>
        <taxon>Bacteria</taxon>
        <taxon>Pseudomonadati</taxon>
        <taxon>Pseudomonadota</taxon>
        <taxon>Alphaproteobacteria</taxon>
        <taxon>Hyphomicrobiales</taxon>
        <taxon>Kaistiaceae</taxon>
        <taxon>Kaistia</taxon>
    </lineage>
</organism>
<sequence length="73" mass="8230">METMNSSLRTESSLFNTREAADYLNLSKSTLDMKRLKGGGPVFCALGRRVVYKRSDLDAWVDANRRRSTSEVA</sequence>
<reference evidence="2 3" key="1">
    <citation type="submission" date="2020-08" db="EMBL/GenBank/DDBJ databases">
        <title>Genomic Encyclopedia of Type Strains, Phase IV (KMG-IV): sequencing the most valuable type-strain genomes for metagenomic binning, comparative biology and taxonomic classification.</title>
        <authorList>
            <person name="Goeker M."/>
        </authorList>
    </citation>
    <scope>NUCLEOTIDE SEQUENCE [LARGE SCALE GENOMIC DNA]</scope>
    <source>
        <strain evidence="2 3">DSM 25966</strain>
    </source>
</reference>
<gene>
    <name evidence="2" type="ORF">GGR25_002255</name>
</gene>
<name>A0A840ARV2_9HYPH</name>
<accession>A0A840ARV2</accession>
<dbReference type="EMBL" id="JACIDS010000003">
    <property type="protein sequence ID" value="MBB3931205.1"/>
    <property type="molecule type" value="Genomic_DNA"/>
</dbReference>
<protein>
    <submittedName>
        <fullName evidence="2">Excisionase family DNA binding protein</fullName>
    </submittedName>
</protein>
<evidence type="ECO:0000313" key="3">
    <source>
        <dbReference type="Proteomes" id="UP000553963"/>
    </source>
</evidence>
<dbReference type="RefSeq" id="WP_210299910.1">
    <property type="nucleotide sequence ID" value="NZ_JACIDS010000003.1"/>
</dbReference>
<evidence type="ECO:0000313" key="2">
    <source>
        <dbReference type="EMBL" id="MBB3931205.1"/>
    </source>
</evidence>
<comment type="caution">
    <text evidence="2">The sequence shown here is derived from an EMBL/GenBank/DDBJ whole genome shotgun (WGS) entry which is preliminary data.</text>
</comment>
<dbReference type="Pfam" id="PF12728">
    <property type="entry name" value="HTH_17"/>
    <property type="match status" value="1"/>
</dbReference>
<feature type="domain" description="Helix-turn-helix" evidence="1">
    <location>
        <begin position="14"/>
        <end position="64"/>
    </location>
</feature>
<keyword evidence="3" id="KW-1185">Reference proteome</keyword>
<dbReference type="InterPro" id="IPR009061">
    <property type="entry name" value="DNA-bd_dom_put_sf"/>
</dbReference>